<dbReference type="AlphaFoldDB" id="A0A2G9G8W0"/>
<proteinExistence type="predicted"/>
<organism evidence="1 2">
    <name type="scientific">Handroanthus impetiginosus</name>
    <dbReference type="NCBI Taxonomy" id="429701"/>
    <lineage>
        <taxon>Eukaryota</taxon>
        <taxon>Viridiplantae</taxon>
        <taxon>Streptophyta</taxon>
        <taxon>Embryophyta</taxon>
        <taxon>Tracheophyta</taxon>
        <taxon>Spermatophyta</taxon>
        <taxon>Magnoliopsida</taxon>
        <taxon>eudicotyledons</taxon>
        <taxon>Gunneridae</taxon>
        <taxon>Pentapetalae</taxon>
        <taxon>asterids</taxon>
        <taxon>lamiids</taxon>
        <taxon>Lamiales</taxon>
        <taxon>Bignoniaceae</taxon>
        <taxon>Crescentiina</taxon>
        <taxon>Tabebuia alliance</taxon>
        <taxon>Handroanthus</taxon>
    </lineage>
</organism>
<evidence type="ECO:0008006" key="3">
    <source>
        <dbReference type="Google" id="ProtNLM"/>
    </source>
</evidence>
<dbReference type="Proteomes" id="UP000231279">
    <property type="component" value="Unassembled WGS sequence"/>
</dbReference>
<reference evidence="2" key="1">
    <citation type="journal article" date="2018" name="Gigascience">
        <title>Genome assembly of the Pink Ipe (Handroanthus impetiginosus, Bignoniaceae), a highly valued, ecologically keystone Neotropical timber forest tree.</title>
        <authorList>
            <person name="Silva-Junior O.B."/>
            <person name="Grattapaglia D."/>
            <person name="Novaes E."/>
            <person name="Collevatti R.G."/>
        </authorList>
    </citation>
    <scope>NUCLEOTIDE SEQUENCE [LARGE SCALE GENOMIC DNA]</scope>
    <source>
        <strain evidence="2">cv. UFG-1</strain>
    </source>
</reference>
<gene>
    <name evidence="1" type="ORF">CDL12_26070</name>
</gene>
<dbReference type="EMBL" id="NKXS01006425">
    <property type="protein sequence ID" value="PIN01420.1"/>
    <property type="molecule type" value="Genomic_DNA"/>
</dbReference>
<dbReference type="OrthoDB" id="929165at2759"/>
<evidence type="ECO:0000313" key="1">
    <source>
        <dbReference type="EMBL" id="PIN01420.1"/>
    </source>
</evidence>
<protein>
    <recommendedName>
        <fullName evidence="3">Myb/SANT-like domain-containing protein</fullName>
    </recommendedName>
</protein>
<sequence>MPPTNPSRQEDIFYGGTHWNRIYEDEFLKGLAEWARESGSTIKRSDVVAIRTCIDTFNAMYGMKFSYKDAQTHFKQLPERHGVFDFFVTLPHVTYDMELNRVLAEPFIWDYKYLLAEGYMTRGEPCWTNICSIFGPPKPIDVFTEPEVIQISSNQSHHINQNSIVKKNHERDALDNSAPLELSAFFWQNLRRLVGASDVASQDSVHNEPAQNATLRPLTVYSGADYDTLWTPDIEKEFLRALRAYPNNEHGISQGSSSATLVKPGKKCALHCSCSIISWRHCHRLLSAVYIGWFDYGNFAKLHG</sequence>
<evidence type="ECO:0000313" key="2">
    <source>
        <dbReference type="Proteomes" id="UP000231279"/>
    </source>
</evidence>
<accession>A0A2G9G8W0</accession>
<name>A0A2G9G8W0_9LAMI</name>
<comment type="caution">
    <text evidence="1">The sequence shown here is derived from an EMBL/GenBank/DDBJ whole genome shotgun (WGS) entry which is preliminary data.</text>
</comment>
<keyword evidence="2" id="KW-1185">Reference proteome</keyword>